<reference evidence="1" key="2">
    <citation type="submission" date="2025-08" db="UniProtKB">
        <authorList>
            <consortium name="Ensembl"/>
        </authorList>
    </citation>
    <scope>IDENTIFICATION</scope>
    <source>
        <strain evidence="1">Thorbecke</strain>
    </source>
</reference>
<dbReference type="GeneTree" id="ENSGT00940000159608"/>
<dbReference type="EMBL" id="AAGW02030833">
    <property type="status" value="NOT_ANNOTATED_CDS"/>
    <property type="molecule type" value="Genomic_DNA"/>
</dbReference>
<dbReference type="Ensembl" id="ENSOCUT00000048892.1">
    <property type="protein sequence ID" value="ENSOCUP00000039175.1"/>
    <property type="gene ID" value="ENSOCUG00000007839.4"/>
</dbReference>
<sequence>MWMSKTWLVQAFFIFITTESIALKNTSGLMFQILLRVTLPSGHLPHLQGTILILKIRCIQIAISLM</sequence>
<evidence type="ECO:0000313" key="1">
    <source>
        <dbReference type="Ensembl" id="ENSOCUP00000039175.1"/>
    </source>
</evidence>
<proteinExistence type="predicted"/>
<dbReference type="AlphaFoldDB" id="A0A5F9CZA3"/>
<dbReference type="EMBL" id="AAGW02030834">
    <property type="status" value="NOT_ANNOTATED_CDS"/>
    <property type="molecule type" value="Genomic_DNA"/>
</dbReference>
<gene>
    <name evidence="1" type="primary">IL6ST</name>
</gene>
<organism evidence="1 2">
    <name type="scientific">Oryctolagus cuniculus</name>
    <name type="common">Rabbit</name>
    <dbReference type="NCBI Taxonomy" id="9986"/>
    <lineage>
        <taxon>Eukaryota</taxon>
        <taxon>Metazoa</taxon>
        <taxon>Chordata</taxon>
        <taxon>Craniata</taxon>
        <taxon>Vertebrata</taxon>
        <taxon>Euteleostomi</taxon>
        <taxon>Mammalia</taxon>
        <taxon>Eutheria</taxon>
        <taxon>Euarchontoglires</taxon>
        <taxon>Glires</taxon>
        <taxon>Lagomorpha</taxon>
        <taxon>Leporidae</taxon>
        <taxon>Oryctolagus</taxon>
    </lineage>
</organism>
<dbReference type="Bgee" id="ENSOCUG00000007839">
    <property type="expression patterns" value="Expressed in uterus and 16 other cell types or tissues"/>
</dbReference>
<accession>A0A5F9CZA3</accession>
<keyword evidence="2" id="KW-1185">Reference proteome</keyword>
<reference evidence="1" key="3">
    <citation type="submission" date="2025-09" db="UniProtKB">
        <authorList>
            <consortium name="Ensembl"/>
        </authorList>
    </citation>
    <scope>IDENTIFICATION</scope>
    <source>
        <strain evidence="1">Thorbecke</strain>
    </source>
</reference>
<reference evidence="1 2" key="1">
    <citation type="journal article" date="2011" name="Nature">
        <title>A high-resolution map of human evolutionary constraint using 29 mammals.</title>
        <authorList>
            <person name="Lindblad-Toh K."/>
            <person name="Garber M."/>
            <person name="Zuk O."/>
            <person name="Lin M.F."/>
            <person name="Parker B.J."/>
            <person name="Washietl S."/>
            <person name="Kheradpour P."/>
            <person name="Ernst J."/>
            <person name="Jordan G."/>
            <person name="Mauceli E."/>
            <person name="Ward L.D."/>
            <person name="Lowe C.B."/>
            <person name="Holloway A.K."/>
            <person name="Clamp M."/>
            <person name="Gnerre S."/>
            <person name="Alfoldi J."/>
            <person name="Beal K."/>
            <person name="Chang J."/>
            <person name="Clawson H."/>
            <person name="Cuff J."/>
            <person name="Di Palma F."/>
            <person name="Fitzgerald S."/>
            <person name="Flicek P."/>
            <person name="Guttman M."/>
            <person name="Hubisz M.J."/>
            <person name="Jaffe D.B."/>
            <person name="Jungreis I."/>
            <person name="Kent W.J."/>
            <person name="Kostka D."/>
            <person name="Lara M."/>
            <person name="Martins A.L."/>
            <person name="Massingham T."/>
            <person name="Moltke I."/>
            <person name="Raney B.J."/>
            <person name="Rasmussen M.D."/>
            <person name="Robinson J."/>
            <person name="Stark A."/>
            <person name="Vilella A.J."/>
            <person name="Wen J."/>
            <person name="Xie X."/>
            <person name="Zody M.C."/>
            <person name="Baldwin J."/>
            <person name="Bloom T."/>
            <person name="Chin C.W."/>
            <person name="Heiman D."/>
            <person name="Nicol R."/>
            <person name="Nusbaum C."/>
            <person name="Young S."/>
            <person name="Wilkinson J."/>
            <person name="Worley K.C."/>
            <person name="Kovar C.L."/>
            <person name="Muzny D.M."/>
            <person name="Gibbs R.A."/>
            <person name="Cree A."/>
            <person name="Dihn H.H."/>
            <person name="Fowler G."/>
            <person name="Jhangiani S."/>
            <person name="Joshi V."/>
            <person name="Lee S."/>
            <person name="Lewis L.R."/>
            <person name="Nazareth L.V."/>
            <person name="Okwuonu G."/>
            <person name="Santibanez J."/>
            <person name="Warren W.C."/>
            <person name="Mardis E.R."/>
            <person name="Weinstock G.M."/>
            <person name="Wilson R.K."/>
            <person name="Delehaunty K."/>
            <person name="Dooling D."/>
            <person name="Fronik C."/>
            <person name="Fulton L."/>
            <person name="Fulton B."/>
            <person name="Graves T."/>
            <person name="Minx P."/>
            <person name="Sodergren E."/>
            <person name="Birney E."/>
            <person name="Margulies E.H."/>
            <person name="Herrero J."/>
            <person name="Green E.D."/>
            <person name="Haussler D."/>
            <person name="Siepel A."/>
            <person name="Goldman N."/>
            <person name="Pollard K.S."/>
            <person name="Pedersen J.S."/>
            <person name="Lander E.S."/>
            <person name="Kellis M."/>
        </authorList>
    </citation>
    <scope>NUCLEOTIDE SEQUENCE [LARGE SCALE GENOMIC DNA]</scope>
    <source>
        <strain evidence="1 2">Thorbecke inbred</strain>
    </source>
</reference>
<name>A0A5F9CZA3_RABIT</name>
<protein>
    <submittedName>
        <fullName evidence="1">Interleukin 6 cytokine family signal transducer</fullName>
    </submittedName>
</protein>
<evidence type="ECO:0000313" key="2">
    <source>
        <dbReference type="Proteomes" id="UP000001811"/>
    </source>
</evidence>
<dbReference type="Proteomes" id="UP000001811">
    <property type="component" value="Chromosome 11"/>
</dbReference>